<keyword evidence="2" id="KW-0732">Signal</keyword>
<name>A0AAD2FRR7_9STRA</name>
<feature type="region of interest" description="Disordered" evidence="1">
    <location>
        <begin position="498"/>
        <end position="530"/>
    </location>
</feature>
<evidence type="ECO:0000256" key="1">
    <source>
        <dbReference type="SAM" id="MobiDB-lite"/>
    </source>
</evidence>
<dbReference type="AlphaFoldDB" id="A0AAD2FRR7"/>
<feature type="signal peptide" evidence="2">
    <location>
        <begin position="1"/>
        <end position="22"/>
    </location>
</feature>
<feature type="compositionally biased region" description="Pro residues" evidence="1">
    <location>
        <begin position="118"/>
        <end position="137"/>
    </location>
</feature>
<dbReference type="Proteomes" id="UP001295423">
    <property type="component" value="Unassembled WGS sequence"/>
</dbReference>
<evidence type="ECO:0000256" key="2">
    <source>
        <dbReference type="SAM" id="SignalP"/>
    </source>
</evidence>
<sequence>MEKIHCFLALLIVLSPIHNASSLLDVSALPNHIGRGMREHHGTDRWKDSYPIHFSSSQKKASDTVVYASHYGKGYRSGKSSKKSSSSKSSKKSSGKGGYHSPPQQSGGGHTPTQPSHPVQPPHPSPTNRPTTPPPSSNRPVASSDDGGDRPPVGSPTRPPNTIECDVDSLLSSYAIEYTLEITAGDIPSPDDYRDLAVVVERYISEYLTSQFSGSNTVMMTGVTSITGDLNFQSPVVFAEYESRACFRRGSDVPSLQALDTARAGMLSTQQDQDLFISAIQTLLPTGNIFKSSLVGVEFENLPSASRLDGGSGSAAVLASAIAGCTMLAAGIFLYKRQRLPGGGYIADTKPTSKLDEGGGSTVAGETFTGESFATESIRSHATPPKVSPRIPPKLPRRAALLLQEVQRNSSMINKSEGVNLSPRASLMDSESPTSWSSVAISRETWKRELEEEPASAPSESRRIANSMSKYDAFLEDSDEDDCLKDPHLSIYAEDLEVAGESTEAQTDLDIESTPQYSMDEIEEMLSHPI</sequence>
<feature type="compositionally biased region" description="Low complexity" evidence="1">
    <location>
        <begin position="72"/>
        <end position="88"/>
    </location>
</feature>
<organism evidence="3 4">
    <name type="scientific">Cylindrotheca closterium</name>
    <dbReference type="NCBI Taxonomy" id="2856"/>
    <lineage>
        <taxon>Eukaryota</taxon>
        <taxon>Sar</taxon>
        <taxon>Stramenopiles</taxon>
        <taxon>Ochrophyta</taxon>
        <taxon>Bacillariophyta</taxon>
        <taxon>Bacillariophyceae</taxon>
        <taxon>Bacillariophycidae</taxon>
        <taxon>Bacillariales</taxon>
        <taxon>Bacillariaceae</taxon>
        <taxon>Cylindrotheca</taxon>
    </lineage>
</organism>
<comment type="caution">
    <text evidence="3">The sequence shown here is derived from an EMBL/GenBank/DDBJ whole genome shotgun (WGS) entry which is preliminary data.</text>
</comment>
<evidence type="ECO:0000313" key="3">
    <source>
        <dbReference type="EMBL" id="CAJ1951118.1"/>
    </source>
</evidence>
<protein>
    <recommendedName>
        <fullName evidence="5">SEA domain-containing protein</fullName>
    </recommendedName>
</protein>
<keyword evidence="4" id="KW-1185">Reference proteome</keyword>
<feature type="region of interest" description="Disordered" evidence="1">
    <location>
        <begin position="72"/>
        <end position="163"/>
    </location>
</feature>
<evidence type="ECO:0000313" key="4">
    <source>
        <dbReference type="Proteomes" id="UP001295423"/>
    </source>
</evidence>
<proteinExistence type="predicted"/>
<accession>A0AAD2FRR7</accession>
<gene>
    <name evidence="3" type="ORF">CYCCA115_LOCUS12913</name>
</gene>
<evidence type="ECO:0008006" key="5">
    <source>
        <dbReference type="Google" id="ProtNLM"/>
    </source>
</evidence>
<feature type="chain" id="PRO_5042082694" description="SEA domain-containing protein" evidence="2">
    <location>
        <begin position="23"/>
        <end position="530"/>
    </location>
</feature>
<reference evidence="3" key="1">
    <citation type="submission" date="2023-08" db="EMBL/GenBank/DDBJ databases">
        <authorList>
            <person name="Audoor S."/>
            <person name="Bilcke G."/>
        </authorList>
    </citation>
    <scope>NUCLEOTIDE SEQUENCE</scope>
</reference>
<dbReference type="EMBL" id="CAKOGP040001781">
    <property type="protein sequence ID" value="CAJ1951118.1"/>
    <property type="molecule type" value="Genomic_DNA"/>
</dbReference>